<organism evidence="1 2">
    <name type="scientific">Pluteus cervinus</name>
    <dbReference type="NCBI Taxonomy" id="181527"/>
    <lineage>
        <taxon>Eukaryota</taxon>
        <taxon>Fungi</taxon>
        <taxon>Dikarya</taxon>
        <taxon>Basidiomycota</taxon>
        <taxon>Agaricomycotina</taxon>
        <taxon>Agaricomycetes</taxon>
        <taxon>Agaricomycetidae</taxon>
        <taxon>Agaricales</taxon>
        <taxon>Pluteineae</taxon>
        <taxon>Pluteaceae</taxon>
        <taxon>Pluteus</taxon>
    </lineage>
</organism>
<proteinExistence type="predicted"/>
<sequence length="353" mass="39751">MSLLRLNSRFPVCRHWLRVKSPGTAHTRWYSTLRPRFSRLPLLGAVTVLTTGACLYFFLPDASRSAPTFDDQPLSPTHFTCARLVSSEACGEGFKLLELAIPPRLLPPSDSAFPPIWSVFIKDDDIQVERPYTPLAGISDTGRMQFWIKKYPDGEVGRWLHSKACGDQIELRGPLITWRWKDDEWDDVVMVSGGTGITPFIQLFHSIISQECKSQKTRFTLLHSSPRVSELPPPQILGPLRQFSQDHPCRFRVSVHVDSLPDARHAASSIKVGRIGKKDIEHALSDNDSRPWWKQWFTAAPPNIDNRKILFLVCGPNPMVTAIAGPYGRNLSQGQIGGILKELGATKEHVWKL</sequence>
<reference evidence="1 2" key="1">
    <citation type="journal article" date="2019" name="Nat. Ecol. Evol.">
        <title>Megaphylogeny resolves global patterns of mushroom evolution.</title>
        <authorList>
            <person name="Varga T."/>
            <person name="Krizsan K."/>
            <person name="Foldi C."/>
            <person name="Dima B."/>
            <person name="Sanchez-Garcia M."/>
            <person name="Sanchez-Ramirez S."/>
            <person name="Szollosi G.J."/>
            <person name="Szarkandi J.G."/>
            <person name="Papp V."/>
            <person name="Albert L."/>
            <person name="Andreopoulos W."/>
            <person name="Angelini C."/>
            <person name="Antonin V."/>
            <person name="Barry K.W."/>
            <person name="Bougher N.L."/>
            <person name="Buchanan P."/>
            <person name="Buyck B."/>
            <person name="Bense V."/>
            <person name="Catcheside P."/>
            <person name="Chovatia M."/>
            <person name="Cooper J."/>
            <person name="Damon W."/>
            <person name="Desjardin D."/>
            <person name="Finy P."/>
            <person name="Geml J."/>
            <person name="Haridas S."/>
            <person name="Hughes K."/>
            <person name="Justo A."/>
            <person name="Karasinski D."/>
            <person name="Kautmanova I."/>
            <person name="Kiss B."/>
            <person name="Kocsube S."/>
            <person name="Kotiranta H."/>
            <person name="LaButti K.M."/>
            <person name="Lechner B.E."/>
            <person name="Liimatainen K."/>
            <person name="Lipzen A."/>
            <person name="Lukacs Z."/>
            <person name="Mihaltcheva S."/>
            <person name="Morgado L.N."/>
            <person name="Niskanen T."/>
            <person name="Noordeloos M.E."/>
            <person name="Ohm R.A."/>
            <person name="Ortiz-Santana B."/>
            <person name="Ovrebo C."/>
            <person name="Racz N."/>
            <person name="Riley R."/>
            <person name="Savchenko A."/>
            <person name="Shiryaev A."/>
            <person name="Soop K."/>
            <person name="Spirin V."/>
            <person name="Szebenyi C."/>
            <person name="Tomsovsky M."/>
            <person name="Tulloss R.E."/>
            <person name="Uehling J."/>
            <person name="Grigoriev I.V."/>
            <person name="Vagvolgyi C."/>
            <person name="Papp T."/>
            <person name="Martin F.M."/>
            <person name="Miettinen O."/>
            <person name="Hibbett D.S."/>
            <person name="Nagy L.G."/>
        </authorList>
    </citation>
    <scope>NUCLEOTIDE SEQUENCE [LARGE SCALE GENOMIC DNA]</scope>
    <source>
        <strain evidence="1 2">NL-1719</strain>
    </source>
</reference>
<gene>
    <name evidence="1" type="ORF">BDN72DRAFT_756919</name>
</gene>
<dbReference type="EMBL" id="ML208261">
    <property type="protein sequence ID" value="TFK76180.1"/>
    <property type="molecule type" value="Genomic_DNA"/>
</dbReference>
<evidence type="ECO:0000313" key="1">
    <source>
        <dbReference type="EMBL" id="TFK76180.1"/>
    </source>
</evidence>
<evidence type="ECO:0000313" key="2">
    <source>
        <dbReference type="Proteomes" id="UP000308600"/>
    </source>
</evidence>
<accession>A0ACD3BDD0</accession>
<protein>
    <submittedName>
        <fullName evidence="1">Ferredoxin reductase-like protein</fullName>
    </submittedName>
</protein>
<dbReference type="Proteomes" id="UP000308600">
    <property type="component" value="Unassembled WGS sequence"/>
</dbReference>
<name>A0ACD3BDD0_9AGAR</name>
<keyword evidence="2" id="KW-1185">Reference proteome</keyword>